<comment type="caution">
    <text evidence="2">The sequence shown here is derived from an EMBL/GenBank/DDBJ whole genome shotgun (WGS) entry which is preliminary data.</text>
</comment>
<accession>A0AAD9EUF0</accession>
<protein>
    <submittedName>
        <fullName evidence="2">RING finger protein 145</fullName>
    </submittedName>
</protein>
<dbReference type="EMBL" id="JASDAP010000027">
    <property type="protein sequence ID" value="KAK1877491.1"/>
    <property type="molecule type" value="Genomic_DNA"/>
</dbReference>
<dbReference type="AlphaFoldDB" id="A0AAD9EUF0"/>
<name>A0AAD9EUF0_DISEL</name>
<sequence>YPVGYSGASSRAGLGQKHSPGILAQTGPQPSNKNTARRPTGKVPGLPDGQSSPGFL</sequence>
<reference evidence="2" key="1">
    <citation type="submission" date="2023-04" db="EMBL/GenBank/DDBJ databases">
        <title>Chromosome-level genome of Chaenocephalus aceratus.</title>
        <authorList>
            <person name="Park H."/>
        </authorList>
    </citation>
    <scope>NUCLEOTIDE SEQUENCE</scope>
    <source>
        <strain evidence="2">DE</strain>
        <tissue evidence="2">Muscle</tissue>
    </source>
</reference>
<organism evidence="2 3">
    <name type="scientific">Dissostichus eleginoides</name>
    <name type="common">Patagonian toothfish</name>
    <name type="synonym">Dissostichus amissus</name>
    <dbReference type="NCBI Taxonomy" id="100907"/>
    <lineage>
        <taxon>Eukaryota</taxon>
        <taxon>Metazoa</taxon>
        <taxon>Chordata</taxon>
        <taxon>Craniata</taxon>
        <taxon>Vertebrata</taxon>
        <taxon>Euteleostomi</taxon>
        <taxon>Actinopterygii</taxon>
        <taxon>Neopterygii</taxon>
        <taxon>Teleostei</taxon>
        <taxon>Neoteleostei</taxon>
        <taxon>Acanthomorphata</taxon>
        <taxon>Eupercaria</taxon>
        <taxon>Perciformes</taxon>
        <taxon>Notothenioidei</taxon>
        <taxon>Nototheniidae</taxon>
        <taxon>Dissostichus</taxon>
    </lineage>
</organism>
<keyword evidence="3" id="KW-1185">Reference proteome</keyword>
<gene>
    <name evidence="2" type="ORF">KUDE01_002802</name>
</gene>
<evidence type="ECO:0000313" key="2">
    <source>
        <dbReference type="EMBL" id="KAK1877491.1"/>
    </source>
</evidence>
<feature type="non-terminal residue" evidence="2">
    <location>
        <position position="56"/>
    </location>
</feature>
<dbReference type="Proteomes" id="UP001228049">
    <property type="component" value="Unassembled WGS sequence"/>
</dbReference>
<evidence type="ECO:0000256" key="1">
    <source>
        <dbReference type="SAM" id="MobiDB-lite"/>
    </source>
</evidence>
<evidence type="ECO:0000313" key="3">
    <source>
        <dbReference type="Proteomes" id="UP001228049"/>
    </source>
</evidence>
<feature type="non-terminal residue" evidence="2">
    <location>
        <position position="1"/>
    </location>
</feature>
<proteinExistence type="predicted"/>
<feature type="region of interest" description="Disordered" evidence="1">
    <location>
        <begin position="1"/>
        <end position="56"/>
    </location>
</feature>